<accession>A0A0C3BIL6</accession>
<proteinExistence type="predicted"/>
<dbReference type="HOGENOM" id="CLU_1337643_0_0_1"/>
<reference evidence="4" key="2">
    <citation type="submission" date="2015-01" db="EMBL/GenBank/DDBJ databases">
        <title>Evolutionary Origins and Diversification of the Mycorrhizal Mutualists.</title>
        <authorList>
            <consortium name="DOE Joint Genome Institute"/>
            <consortium name="Mycorrhizal Genomics Consortium"/>
            <person name="Kohler A."/>
            <person name="Kuo A."/>
            <person name="Nagy L.G."/>
            <person name="Floudas D."/>
            <person name="Copeland A."/>
            <person name="Barry K.W."/>
            <person name="Cichocki N."/>
            <person name="Veneault-Fourrey C."/>
            <person name="LaButti K."/>
            <person name="Lindquist E.A."/>
            <person name="Lipzen A."/>
            <person name="Lundell T."/>
            <person name="Morin E."/>
            <person name="Murat C."/>
            <person name="Riley R."/>
            <person name="Ohm R."/>
            <person name="Sun H."/>
            <person name="Tunlid A."/>
            <person name="Henrissat B."/>
            <person name="Grigoriev I.V."/>
            <person name="Hibbett D.S."/>
            <person name="Martin F."/>
        </authorList>
    </citation>
    <scope>NUCLEOTIDE SEQUENCE [LARGE SCALE GENOMIC DNA]</scope>
    <source>
        <strain evidence="4">h7</strain>
        <strain evidence="1">H7</strain>
    </source>
</reference>
<evidence type="ECO:0000313" key="4">
    <source>
        <dbReference type="Proteomes" id="UP000053424"/>
    </source>
</evidence>
<keyword evidence="4" id="KW-1185">Reference proteome</keyword>
<dbReference type="AlphaFoldDB" id="A0A0C3BIL6"/>
<organism evidence="2 4">
    <name type="scientific">Hebeloma cylindrosporum</name>
    <dbReference type="NCBI Taxonomy" id="76867"/>
    <lineage>
        <taxon>Eukaryota</taxon>
        <taxon>Fungi</taxon>
        <taxon>Dikarya</taxon>
        <taxon>Basidiomycota</taxon>
        <taxon>Agaricomycotina</taxon>
        <taxon>Agaricomycetes</taxon>
        <taxon>Agaricomycetidae</taxon>
        <taxon>Agaricales</taxon>
        <taxon>Agaricineae</taxon>
        <taxon>Hymenogastraceae</taxon>
        <taxon>Hebeloma</taxon>
    </lineage>
</organism>
<dbReference type="OrthoDB" id="2962718at2759"/>
<evidence type="ECO:0000313" key="2">
    <source>
        <dbReference type="EMBL" id="KIM36545.1"/>
    </source>
</evidence>
<dbReference type="STRING" id="686832.A0A0C3BIL6"/>
<reference evidence="2" key="3">
    <citation type="submission" date="2015-02" db="EMBL/GenBank/DDBJ databases">
        <title>Evolutionary Origins and Diversification of the Mycorrhizal Mutualists.</title>
        <authorList>
            <consortium name="DOE Joint Genome Institute"/>
            <consortium name="Mycorrhizal Genomics Consortium"/>
            <person name="Kohler A."/>
            <person name="Kuo A."/>
            <person name="Nagy L.G."/>
            <person name="Floudas D."/>
            <person name="Copeland A."/>
            <person name="Barry K.W."/>
            <person name="Cichocki N."/>
            <person name="Veneault-Fourrey C."/>
            <person name="LaButti K."/>
            <person name="Lindquist E.A."/>
            <person name="Lipzen A."/>
            <person name="Lundell T."/>
            <person name="Morin E."/>
            <person name="Murat C."/>
            <person name="Riley R."/>
            <person name="Ohm R."/>
            <person name="Sun H."/>
            <person name="Tunlid A."/>
            <person name="Henrissat B."/>
            <person name="Grigoriev I.V."/>
            <person name="Hibbett D.S."/>
            <person name="Martin F."/>
        </authorList>
    </citation>
    <scope>NUCLEOTIDE SEQUENCE</scope>
    <source>
        <strain evidence="2">H7</strain>
    </source>
</reference>
<evidence type="ECO:0000313" key="3">
    <source>
        <dbReference type="EMBL" id="KIM46593.1"/>
    </source>
</evidence>
<dbReference type="EMBL" id="KN831804">
    <property type="protein sequence ID" value="KIM36545.1"/>
    <property type="molecule type" value="Genomic_DNA"/>
</dbReference>
<protein>
    <submittedName>
        <fullName evidence="2">Uncharacterized protein</fullName>
    </submittedName>
</protein>
<sequence length="205" mass="23785">MAVKDMPSPWARNALRFNYEKPEELNRYIWRLEELFSKNGIENDKTKIKWLGTYADARTEKELEAMPTFDEGNFTAHIKEIIESYPEASNEARDSIKELKRIRDAAGNITCQDLGKLQAYKRAFTAEAKRLQKEPALMSNHEAIEYFLKPLSDGFRKKIIDKLDIIDLVNPDAENKNRRPEDRFPLEKFIATAISIAHAMQKHGK</sequence>
<evidence type="ECO:0000313" key="1">
    <source>
        <dbReference type="EMBL" id="KIM34750.1"/>
    </source>
</evidence>
<gene>
    <name evidence="3" type="ORF">M413DRAFT_22993</name>
    <name evidence="2" type="ORF">M413DRAFT_31593</name>
    <name evidence="1" type="ORF">M413DRAFT_33055</name>
</gene>
<dbReference type="Proteomes" id="UP000053424">
    <property type="component" value="Unassembled WGS sequence"/>
</dbReference>
<reference evidence="2 4" key="1">
    <citation type="submission" date="2014-04" db="EMBL/GenBank/DDBJ databases">
        <authorList>
            <consortium name="DOE Joint Genome Institute"/>
            <person name="Kuo A."/>
            <person name="Gay G."/>
            <person name="Dore J."/>
            <person name="Kohler A."/>
            <person name="Nagy L.G."/>
            <person name="Floudas D."/>
            <person name="Copeland A."/>
            <person name="Barry K.W."/>
            <person name="Cichocki N."/>
            <person name="Veneault-Fourrey C."/>
            <person name="LaButti K."/>
            <person name="Lindquist E.A."/>
            <person name="Lipzen A."/>
            <person name="Lundell T."/>
            <person name="Morin E."/>
            <person name="Murat C."/>
            <person name="Sun H."/>
            <person name="Tunlid A."/>
            <person name="Henrissat B."/>
            <person name="Grigoriev I.V."/>
            <person name="Hibbett D.S."/>
            <person name="Martin F."/>
            <person name="Nordberg H.P."/>
            <person name="Cantor M.N."/>
            <person name="Hua S.X."/>
        </authorList>
    </citation>
    <scope>NUCLEOTIDE SEQUENCE [LARGE SCALE GENOMIC DNA]</scope>
    <source>
        <strain evidence="4">h7</strain>
        <strain evidence="2">H7</strain>
    </source>
</reference>
<name>A0A0C3BIL6_HEBCY</name>
<dbReference type="EMBL" id="KN831770">
    <property type="protein sequence ID" value="KIM46593.1"/>
    <property type="molecule type" value="Genomic_DNA"/>
</dbReference>
<dbReference type="EMBL" id="KN831861">
    <property type="protein sequence ID" value="KIM34750.1"/>
    <property type="molecule type" value="Genomic_DNA"/>
</dbReference>